<keyword evidence="3" id="KW-0805">Transcription regulation</keyword>
<dbReference type="InterPro" id="IPR058031">
    <property type="entry name" value="AAA_lid_NorR"/>
</dbReference>
<dbReference type="Gene3D" id="1.10.10.60">
    <property type="entry name" value="Homeodomain-like"/>
    <property type="match status" value="1"/>
</dbReference>
<feature type="modified residue" description="4-aspartylphosphate" evidence="6">
    <location>
        <position position="54"/>
    </location>
</feature>
<dbReference type="PROSITE" id="PS00676">
    <property type="entry name" value="SIGMA54_INTERACT_2"/>
    <property type="match status" value="1"/>
</dbReference>
<dbReference type="InterPro" id="IPR001789">
    <property type="entry name" value="Sig_transdc_resp-reg_receiver"/>
</dbReference>
<sequence>MDEKDKILIIEDDKGIAKQIKWALLKDYHVLIAHDVPIARQLLKKERPKVITLDLGLPPKPDSPEVGLGLLEDILKFNPHTKVIVITGNTEKENALKAIQMGAYDFYYKPVDVDELKVIIRRAFHIYRLEHENLEFLQRKAEGDKFLEGLIGQSQKMQKVFSLVRKVALTDFPVLIQGESGTGKESIAKSIHLLSQRKNNPFVVINCGAIPETLLESELFGYEKGAFTGAHITREGKLELAQGGSVFLDEVSELTLPLQVKLLRFLQEHTIERIGGRRVIKLDVRIIAATNKNLKQAIEKGEFREDLYYRLNTLNIELPPLRDRGEDILILAKYFLYQYCKDIGKKPINFSKEAIDALCQHNWPGNIRELQNKIKRAIITAEGNYILPKDLEFDSDSISYGIPLGQLSLKKARERFEKGIIIKALRKNNYNITHTATELGISRASVYELIRKYDIKIKTF</sequence>
<dbReference type="Pfam" id="PF25601">
    <property type="entry name" value="AAA_lid_14"/>
    <property type="match status" value="1"/>
</dbReference>
<dbReference type="PRINTS" id="PR01590">
    <property type="entry name" value="HTHFIS"/>
</dbReference>
<dbReference type="InterPro" id="IPR014264">
    <property type="entry name" value="PEP-CTERM_resp_reg"/>
</dbReference>
<dbReference type="SUPFAM" id="SSF52540">
    <property type="entry name" value="P-loop containing nucleoside triphosphate hydrolases"/>
    <property type="match status" value="1"/>
</dbReference>
<dbReference type="OrthoDB" id="9814761at2"/>
<dbReference type="CDD" id="cd00009">
    <property type="entry name" value="AAA"/>
    <property type="match status" value="1"/>
</dbReference>
<dbReference type="InterPro" id="IPR025944">
    <property type="entry name" value="Sigma_54_int_dom_CS"/>
</dbReference>
<dbReference type="EMBL" id="CP013015">
    <property type="protein sequence ID" value="AMM40164.1"/>
    <property type="molecule type" value="Genomic_DNA"/>
</dbReference>
<dbReference type="InterPro" id="IPR003593">
    <property type="entry name" value="AAA+_ATPase"/>
</dbReference>
<dbReference type="AlphaFoldDB" id="A0A7U4TGV5"/>
<dbReference type="PROSITE" id="PS50045">
    <property type="entry name" value="SIGMA54_INTERACT_4"/>
    <property type="match status" value="1"/>
</dbReference>
<proteinExistence type="predicted"/>
<dbReference type="InterPro" id="IPR009057">
    <property type="entry name" value="Homeodomain-like_sf"/>
</dbReference>
<dbReference type="PANTHER" id="PTHR32071:SF113">
    <property type="entry name" value="ALGINATE BIOSYNTHESIS TRANSCRIPTIONAL REGULATORY PROTEIN ALGB"/>
    <property type="match status" value="1"/>
</dbReference>
<dbReference type="PROSITE" id="PS50110">
    <property type="entry name" value="RESPONSE_REGULATORY"/>
    <property type="match status" value="1"/>
</dbReference>
<keyword evidence="4" id="KW-0238">DNA-binding</keyword>
<dbReference type="GO" id="GO:0043565">
    <property type="term" value="F:sequence-specific DNA binding"/>
    <property type="evidence" value="ECO:0007669"/>
    <property type="project" value="InterPro"/>
</dbReference>
<dbReference type="Proteomes" id="UP000070560">
    <property type="component" value="Chromosome"/>
</dbReference>
<reference evidence="9 10" key="1">
    <citation type="submission" date="2015-10" db="EMBL/GenBank/DDBJ databases">
        <title>Candidatus Desulfofervidus auxilii, a hydrogenotrophic sulfate-reducing bacterium involved in the thermophilic anaerobic oxidation of methane.</title>
        <authorList>
            <person name="Krukenberg V."/>
            <person name="Richter M."/>
            <person name="Wegener G."/>
        </authorList>
    </citation>
    <scope>NUCLEOTIDE SEQUENCE [LARGE SCALE GENOMIC DNA]</scope>
    <source>
        <strain evidence="9 10">HS1</strain>
    </source>
</reference>
<organism evidence="9 10">
    <name type="scientific">Desulfofervidus auxilii</name>
    <dbReference type="NCBI Taxonomy" id="1621989"/>
    <lineage>
        <taxon>Bacteria</taxon>
        <taxon>Pseudomonadati</taxon>
        <taxon>Thermodesulfobacteriota</taxon>
        <taxon>Candidatus Desulfofervidia</taxon>
        <taxon>Candidatus Desulfofervidales</taxon>
        <taxon>Candidatus Desulfofervidaceae</taxon>
        <taxon>Candidatus Desulfofervidus</taxon>
    </lineage>
</organism>
<accession>A0A7U4TGV5</accession>
<dbReference type="SMART" id="SM00382">
    <property type="entry name" value="AAA"/>
    <property type="match status" value="1"/>
</dbReference>
<dbReference type="FunFam" id="3.40.50.300:FF:000006">
    <property type="entry name" value="DNA-binding transcriptional regulator NtrC"/>
    <property type="match status" value="1"/>
</dbReference>
<evidence type="ECO:0000259" key="7">
    <source>
        <dbReference type="PROSITE" id="PS50045"/>
    </source>
</evidence>
<dbReference type="Pfam" id="PF00072">
    <property type="entry name" value="Response_reg"/>
    <property type="match status" value="1"/>
</dbReference>
<feature type="domain" description="Response regulatory" evidence="8">
    <location>
        <begin position="6"/>
        <end position="124"/>
    </location>
</feature>
<dbReference type="InterPro" id="IPR002197">
    <property type="entry name" value="HTH_Fis"/>
</dbReference>
<dbReference type="SUPFAM" id="SSF52172">
    <property type="entry name" value="CheY-like"/>
    <property type="match status" value="1"/>
</dbReference>
<evidence type="ECO:0000256" key="3">
    <source>
        <dbReference type="ARBA" id="ARBA00023015"/>
    </source>
</evidence>
<evidence type="ECO:0000256" key="2">
    <source>
        <dbReference type="ARBA" id="ARBA00022840"/>
    </source>
</evidence>
<dbReference type="KEGG" id="daw:HS1_000358"/>
<dbReference type="Gene3D" id="3.40.50.2300">
    <property type="match status" value="1"/>
</dbReference>
<dbReference type="Pfam" id="PF02954">
    <property type="entry name" value="HTH_8"/>
    <property type="match status" value="1"/>
</dbReference>
<dbReference type="GO" id="GO:0006355">
    <property type="term" value="P:regulation of DNA-templated transcription"/>
    <property type="evidence" value="ECO:0007669"/>
    <property type="project" value="InterPro"/>
</dbReference>
<dbReference type="InterPro" id="IPR027417">
    <property type="entry name" value="P-loop_NTPase"/>
</dbReference>
<dbReference type="Gene3D" id="3.40.50.300">
    <property type="entry name" value="P-loop containing nucleotide triphosphate hydrolases"/>
    <property type="match status" value="1"/>
</dbReference>
<dbReference type="SMART" id="SM00448">
    <property type="entry name" value="REC"/>
    <property type="match status" value="1"/>
</dbReference>
<dbReference type="Gene3D" id="1.10.8.60">
    <property type="match status" value="1"/>
</dbReference>
<dbReference type="InterPro" id="IPR025662">
    <property type="entry name" value="Sigma_54_int_dom_ATP-bd_1"/>
</dbReference>
<dbReference type="PROSITE" id="PS00675">
    <property type="entry name" value="SIGMA54_INTERACT_1"/>
    <property type="match status" value="1"/>
</dbReference>
<dbReference type="GO" id="GO:0000160">
    <property type="term" value="P:phosphorelay signal transduction system"/>
    <property type="evidence" value="ECO:0007669"/>
    <property type="project" value="InterPro"/>
</dbReference>
<gene>
    <name evidence="9" type="ORF">HS1_000358</name>
</gene>
<keyword evidence="2" id="KW-0067">ATP-binding</keyword>
<evidence type="ECO:0000256" key="1">
    <source>
        <dbReference type="ARBA" id="ARBA00022741"/>
    </source>
</evidence>
<evidence type="ECO:0000256" key="6">
    <source>
        <dbReference type="PROSITE-ProRule" id="PRU00169"/>
    </source>
</evidence>
<dbReference type="RefSeq" id="WP_066060462.1">
    <property type="nucleotide sequence ID" value="NZ_CP013015.1"/>
</dbReference>
<feature type="domain" description="Sigma-54 factor interaction" evidence="7">
    <location>
        <begin position="150"/>
        <end position="379"/>
    </location>
</feature>
<dbReference type="InterPro" id="IPR011006">
    <property type="entry name" value="CheY-like_superfamily"/>
</dbReference>
<name>A0A7U4TGV5_DESA2</name>
<evidence type="ECO:0000256" key="4">
    <source>
        <dbReference type="ARBA" id="ARBA00023125"/>
    </source>
</evidence>
<keyword evidence="5" id="KW-0804">Transcription</keyword>
<dbReference type="GO" id="GO:0005524">
    <property type="term" value="F:ATP binding"/>
    <property type="evidence" value="ECO:0007669"/>
    <property type="project" value="UniProtKB-KW"/>
</dbReference>
<keyword evidence="10" id="KW-1185">Reference proteome</keyword>
<dbReference type="PANTHER" id="PTHR32071">
    <property type="entry name" value="TRANSCRIPTIONAL REGULATORY PROTEIN"/>
    <property type="match status" value="1"/>
</dbReference>
<dbReference type="InterPro" id="IPR025943">
    <property type="entry name" value="Sigma_54_int_dom_ATP-bd_2"/>
</dbReference>
<protein>
    <submittedName>
        <fullName evidence="9">Fis family transcriptional regulator</fullName>
    </submittedName>
</protein>
<keyword evidence="1" id="KW-0547">Nucleotide-binding</keyword>
<evidence type="ECO:0000259" key="8">
    <source>
        <dbReference type="PROSITE" id="PS50110"/>
    </source>
</evidence>
<evidence type="ECO:0000313" key="10">
    <source>
        <dbReference type="Proteomes" id="UP000070560"/>
    </source>
</evidence>
<evidence type="ECO:0000256" key="5">
    <source>
        <dbReference type="ARBA" id="ARBA00023163"/>
    </source>
</evidence>
<dbReference type="InterPro" id="IPR002078">
    <property type="entry name" value="Sigma_54_int"/>
</dbReference>
<dbReference type="NCBIfam" id="TIGR02915">
    <property type="entry name" value="PEP_resp_reg"/>
    <property type="match status" value="1"/>
</dbReference>
<dbReference type="PROSITE" id="PS00688">
    <property type="entry name" value="SIGMA54_INTERACT_3"/>
    <property type="match status" value="1"/>
</dbReference>
<dbReference type="SUPFAM" id="SSF46689">
    <property type="entry name" value="Homeodomain-like"/>
    <property type="match status" value="1"/>
</dbReference>
<dbReference type="Pfam" id="PF00158">
    <property type="entry name" value="Sigma54_activat"/>
    <property type="match status" value="1"/>
</dbReference>
<keyword evidence="6" id="KW-0597">Phosphoprotein</keyword>
<evidence type="ECO:0000313" key="9">
    <source>
        <dbReference type="EMBL" id="AMM40164.1"/>
    </source>
</evidence>